<feature type="transmembrane region" description="Helical" evidence="9">
    <location>
        <begin position="36"/>
        <end position="60"/>
    </location>
</feature>
<comment type="similarity">
    <text evidence="2">Belongs to the CSC1 (TC 1.A.17) family.</text>
</comment>
<evidence type="ECO:0000256" key="2">
    <source>
        <dbReference type="ARBA" id="ARBA00007779"/>
    </source>
</evidence>
<sequence>MDPAFQHNHLPTLVGRQGGILNGNTSLAQDTNGQTVGALLSSIVTGLILFGVQVGAFLLLRIRFTRLYEPKTYLVPKRERMPIPPSGPFGWLVTVFSVSNAQFVQRCGLDAYMFLRFLRMLLKIFIPLAFVILPILLPINKTGGGGAKGLNAFAMGNVVAPNQRRLWAHLILAVCVAIWACYVFQQELRSYIRMRQAYLTSPQHRLRASATTVLVTNIPRKWLTFEALDGLYDVFPGGIRNIWINRNYDELQEKVTQRDKIAHQLESAETELIRNAVKAHGKQVAKETQKSKSEQRKDTEEANHQAEEIARSGGATEGAHEMIDMAEQEKPRRAIPIPKVKEGLEAIGSGAAQLPLTLGRGIGTGIGTVRKGVNDRFDAANAGGLATTYESPVISEDTFAVDDNQQLLSQKSTISQAQVDSPYKKAEAENSSLADTGRRKAGEIADLSMMQAVQPNNRPAHALPAAPTSPIRPRGSKVARVLPWKPDDTLNPPSPQPHERISDEIFGAEVESVTNDAHGTENKSVSKSKFAQALGLDKRTTKDTEYPEAFNPDFDENAFGEPIWKRYVREKDRPTMRLPVASWMFSLPLIGKKVDTIHYCRKELARLNAEIEKDQSEPEKYPLMNSAFIQFNHQAAAHMACQSLSHHVPKNMAPRRVEISPQDVLWDNLSVKWWEQYSRSSLVFLSIVALIFLYLIPVIFLSGISQISNLQKYSWLSWVTRLPPKVVAGVTGILPQLLLGLCLILVPLLVRLLANLQGMPTGSSVELSIQIYYFLFLFIQVFLVVSLSSGILGVIQQLTNNPASVTNLLAQNLPAASNFFFSYLILQALSISAGQLVQLLHLFLWFIWAPINDSTARQKFHRQVNLPSNKGGTLFPVYTNFACIGLIYSVISPLIMVFNLITFSLFWIAHRYNALFVYQYRNDTGGLLFPKAINQLFTGLYVMDLCMIGLFFIQKDSQGHLTCVPQASIMIAVMALTALYQILLNQAFAPMFEYMPITLEDDAVRRDEEFARAHDANVRLVDGAQEEEEDIEDALRHREEREAEKDHQVEKAEQQEFHAHHTVLHTPSNLSENRHSPERRRQHHHSSWADRSQSRDRDRDRSRTRSPAPRSRSRETRGSQTPLQGPAAAAPPPITSSPGLPQRTPTQLDGKAAVDIESQNPVGDVLYSGYHDALEDLTPEQRDALVRQAFQHQALRARRPIIWLPRDVLGISDYEIRVTRKLSSYLGISNDGTALDAKGRVVFRKSPPDFSDKDLIDL</sequence>
<feature type="compositionally biased region" description="Basic and acidic residues" evidence="8">
    <location>
        <begin position="284"/>
        <end position="310"/>
    </location>
</feature>
<dbReference type="InterPro" id="IPR045122">
    <property type="entry name" value="Csc1-like"/>
</dbReference>
<feature type="compositionally biased region" description="Basic and acidic residues" evidence="8">
    <location>
        <begin position="1092"/>
        <end position="1103"/>
    </location>
</feature>
<feature type="domain" description="CSC1/OSCA1-like cytosolic" evidence="13">
    <location>
        <begin position="569"/>
        <end position="668"/>
    </location>
</feature>
<feature type="region of interest" description="Disordered" evidence="8">
    <location>
        <begin position="412"/>
        <end position="437"/>
    </location>
</feature>
<keyword evidence="3" id="KW-0813">Transport</keyword>
<accession>A0A6A6HGM4</accession>
<dbReference type="Pfam" id="PF02714">
    <property type="entry name" value="RSN1_7TM"/>
    <property type="match status" value="1"/>
</dbReference>
<evidence type="ECO:0000259" key="12">
    <source>
        <dbReference type="Pfam" id="PF13967"/>
    </source>
</evidence>
<dbReference type="Pfam" id="PF12621">
    <property type="entry name" value="PHM7_ext"/>
    <property type="match status" value="1"/>
</dbReference>
<dbReference type="InterPro" id="IPR022257">
    <property type="entry name" value="PHM7_ext"/>
</dbReference>
<dbReference type="PANTHER" id="PTHR13018">
    <property type="entry name" value="PROBABLE MEMBRANE PROTEIN DUF221-RELATED"/>
    <property type="match status" value="1"/>
</dbReference>
<keyword evidence="4 9" id="KW-0812">Transmembrane</keyword>
<feature type="region of interest" description="Disordered" evidence="8">
    <location>
        <begin position="279"/>
        <end position="318"/>
    </location>
</feature>
<dbReference type="InterPro" id="IPR027815">
    <property type="entry name" value="CSC1/OSCA1-like_cyt"/>
</dbReference>
<evidence type="ECO:0000259" key="11">
    <source>
        <dbReference type="Pfam" id="PF12621"/>
    </source>
</evidence>
<evidence type="ECO:0000313" key="15">
    <source>
        <dbReference type="Proteomes" id="UP000800092"/>
    </source>
</evidence>
<dbReference type="Pfam" id="PF13967">
    <property type="entry name" value="RSN1_TM"/>
    <property type="match status" value="1"/>
</dbReference>
<feature type="transmembrane region" description="Helical" evidence="9">
    <location>
        <begin position="120"/>
        <end position="139"/>
    </location>
</feature>
<dbReference type="PANTHER" id="PTHR13018:SF20">
    <property type="entry name" value="SPORULATION-SPECIFIC PROTEIN 75"/>
    <property type="match status" value="1"/>
</dbReference>
<evidence type="ECO:0000256" key="1">
    <source>
        <dbReference type="ARBA" id="ARBA00004141"/>
    </source>
</evidence>
<feature type="transmembrane region" description="Helical" evidence="9">
    <location>
        <begin position="932"/>
        <end position="953"/>
    </location>
</feature>
<feature type="region of interest" description="Disordered" evidence="8">
    <location>
        <begin position="1058"/>
        <end position="1148"/>
    </location>
</feature>
<evidence type="ECO:0000256" key="9">
    <source>
        <dbReference type="SAM" id="Phobius"/>
    </source>
</evidence>
<feature type="compositionally biased region" description="Polar residues" evidence="8">
    <location>
        <begin position="1136"/>
        <end position="1147"/>
    </location>
</feature>
<reference evidence="14" key="1">
    <citation type="journal article" date="2020" name="Stud. Mycol.">
        <title>101 Dothideomycetes genomes: a test case for predicting lifestyles and emergence of pathogens.</title>
        <authorList>
            <person name="Haridas S."/>
            <person name="Albert R."/>
            <person name="Binder M."/>
            <person name="Bloem J."/>
            <person name="Labutti K."/>
            <person name="Salamov A."/>
            <person name="Andreopoulos B."/>
            <person name="Baker S."/>
            <person name="Barry K."/>
            <person name="Bills G."/>
            <person name="Bluhm B."/>
            <person name="Cannon C."/>
            <person name="Castanera R."/>
            <person name="Culley D."/>
            <person name="Daum C."/>
            <person name="Ezra D."/>
            <person name="Gonzalez J."/>
            <person name="Henrissat B."/>
            <person name="Kuo A."/>
            <person name="Liang C."/>
            <person name="Lipzen A."/>
            <person name="Lutzoni F."/>
            <person name="Magnuson J."/>
            <person name="Mondo S."/>
            <person name="Nolan M."/>
            <person name="Ohm R."/>
            <person name="Pangilinan J."/>
            <person name="Park H.-J."/>
            <person name="Ramirez L."/>
            <person name="Alfaro M."/>
            <person name="Sun H."/>
            <person name="Tritt A."/>
            <person name="Yoshinaga Y."/>
            <person name="Zwiers L.-H."/>
            <person name="Turgeon B."/>
            <person name="Goodwin S."/>
            <person name="Spatafora J."/>
            <person name="Crous P."/>
            <person name="Grigoriev I."/>
        </authorList>
    </citation>
    <scope>NUCLEOTIDE SEQUENCE</scope>
    <source>
        <strain evidence="14">Tuck. ex Michener</strain>
    </source>
</reference>
<evidence type="ECO:0000256" key="8">
    <source>
        <dbReference type="SAM" id="MobiDB-lite"/>
    </source>
</evidence>
<comment type="subcellular location">
    <subcellularLocation>
        <location evidence="1">Membrane</location>
        <topology evidence="1">Multi-pass membrane protein</topology>
    </subcellularLocation>
</comment>
<name>A0A6A6HGM4_VIRVR</name>
<feature type="transmembrane region" description="Helical" evidence="9">
    <location>
        <begin position="819"/>
        <end position="851"/>
    </location>
</feature>
<dbReference type="InterPro" id="IPR032880">
    <property type="entry name" value="CSC1/OSCA1-like_N"/>
</dbReference>
<organism evidence="14 15">
    <name type="scientific">Viridothelium virens</name>
    <name type="common">Speckled blister lichen</name>
    <name type="synonym">Trypethelium virens</name>
    <dbReference type="NCBI Taxonomy" id="1048519"/>
    <lineage>
        <taxon>Eukaryota</taxon>
        <taxon>Fungi</taxon>
        <taxon>Dikarya</taxon>
        <taxon>Ascomycota</taxon>
        <taxon>Pezizomycotina</taxon>
        <taxon>Dothideomycetes</taxon>
        <taxon>Dothideomycetes incertae sedis</taxon>
        <taxon>Trypetheliales</taxon>
        <taxon>Trypetheliaceae</taxon>
        <taxon>Viridothelium</taxon>
    </lineage>
</organism>
<feature type="coiled-coil region" evidence="7">
    <location>
        <begin position="1021"/>
        <end position="1055"/>
    </location>
</feature>
<feature type="domain" description="CSC1/OSCA1-like 7TM region" evidence="10">
    <location>
        <begin position="680"/>
        <end position="951"/>
    </location>
</feature>
<evidence type="ECO:0000256" key="7">
    <source>
        <dbReference type="SAM" id="Coils"/>
    </source>
</evidence>
<evidence type="ECO:0000256" key="5">
    <source>
        <dbReference type="ARBA" id="ARBA00022989"/>
    </source>
</evidence>
<dbReference type="Proteomes" id="UP000800092">
    <property type="component" value="Unassembled WGS sequence"/>
</dbReference>
<dbReference type="GO" id="GO:0005886">
    <property type="term" value="C:plasma membrane"/>
    <property type="evidence" value="ECO:0007669"/>
    <property type="project" value="TreeGrafter"/>
</dbReference>
<feature type="domain" description="CSC1/OSCA1-like cytosolic" evidence="13">
    <location>
        <begin position="211"/>
        <end position="308"/>
    </location>
</feature>
<feature type="transmembrane region" description="Helical" evidence="9">
    <location>
        <begin position="166"/>
        <end position="185"/>
    </location>
</feature>
<evidence type="ECO:0000259" key="13">
    <source>
        <dbReference type="Pfam" id="PF14703"/>
    </source>
</evidence>
<dbReference type="Pfam" id="PF14703">
    <property type="entry name" value="PHM7_cyt"/>
    <property type="match status" value="2"/>
</dbReference>
<feature type="transmembrane region" description="Helical" evidence="9">
    <location>
        <begin position="682"/>
        <end position="707"/>
    </location>
</feature>
<feature type="compositionally biased region" description="Basic residues" evidence="8">
    <location>
        <begin position="1077"/>
        <end position="1086"/>
    </location>
</feature>
<evidence type="ECO:0000256" key="6">
    <source>
        <dbReference type="ARBA" id="ARBA00023136"/>
    </source>
</evidence>
<evidence type="ECO:0000256" key="3">
    <source>
        <dbReference type="ARBA" id="ARBA00022448"/>
    </source>
</evidence>
<protein>
    <submittedName>
        <fullName evidence="14">DUF221-domain-containing protein</fullName>
    </submittedName>
</protein>
<dbReference type="InterPro" id="IPR003864">
    <property type="entry name" value="CSC1/OSCA1-like_7TM"/>
</dbReference>
<feature type="domain" description="CSC1/OSCA1-like N-terminal transmembrane" evidence="12">
    <location>
        <begin position="38"/>
        <end position="187"/>
    </location>
</feature>
<gene>
    <name evidence="14" type="ORF">EV356DRAFT_442231</name>
</gene>
<evidence type="ECO:0000256" key="4">
    <source>
        <dbReference type="ARBA" id="ARBA00022692"/>
    </source>
</evidence>
<feature type="domain" description="10TM putative phosphate transporter extracellular tail" evidence="11">
    <location>
        <begin position="1176"/>
        <end position="1249"/>
    </location>
</feature>
<evidence type="ECO:0000313" key="14">
    <source>
        <dbReference type="EMBL" id="KAF2237187.1"/>
    </source>
</evidence>
<feature type="transmembrane region" description="Helical" evidence="9">
    <location>
        <begin position="771"/>
        <end position="799"/>
    </location>
</feature>
<feature type="transmembrane region" description="Helical" evidence="9">
    <location>
        <begin position="897"/>
        <end position="920"/>
    </location>
</feature>
<dbReference type="OrthoDB" id="1076608at2759"/>
<dbReference type="EMBL" id="ML991781">
    <property type="protein sequence ID" value="KAF2237187.1"/>
    <property type="molecule type" value="Genomic_DNA"/>
</dbReference>
<dbReference type="AlphaFoldDB" id="A0A6A6HGM4"/>
<keyword evidence="5 9" id="KW-1133">Transmembrane helix</keyword>
<feature type="transmembrane region" description="Helical" evidence="9">
    <location>
        <begin position="727"/>
        <end position="750"/>
    </location>
</feature>
<evidence type="ECO:0000259" key="10">
    <source>
        <dbReference type="Pfam" id="PF02714"/>
    </source>
</evidence>
<dbReference type="GO" id="GO:0005227">
    <property type="term" value="F:calcium-activated cation channel activity"/>
    <property type="evidence" value="ECO:0007669"/>
    <property type="project" value="InterPro"/>
</dbReference>
<feature type="transmembrane region" description="Helical" evidence="9">
    <location>
        <begin position="965"/>
        <end position="984"/>
    </location>
</feature>
<keyword evidence="6 9" id="KW-0472">Membrane</keyword>
<keyword evidence="7" id="KW-0175">Coiled coil</keyword>
<keyword evidence="15" id="KW-1185">Reference proteome</keyword>
<proteinExistence type="inferred from homology"/>